<organism evidence="1 2">
    <name type="scientific">Cyanistes caeruleus</name>
    <name type="common">Eurasian blue tit</name>
    <name type="synonym">Parus caeruleus</name>
    <dbReference type="NCBI Taxonomy" id="156563"/>
    <lineage>
        <taxon>Eukaryota</taxon>
        <taxon>Metazoa</taxon>
        <taxon>Chordata</taxon>
        <taxon>Craniata</taxon>
        <taxon>Vertebrata</taxon>
        <taxon>Euteleostomi</taxon>
        <taxon>Archelosauria</taxon>
        <taxon>Archosauria</taxon>
        <taxon>Dinosauria</taxon>
        <taxon>Saurischia</taxon>
        <taxon>Theropoda</taxon>
        <taxon>Coelurosauria</taxon>
        <taxon>Aves</taxon>
        <taxon>Neognathae</taxon>
        <taxon>Neoaves</taxon>
        <taxon>Telluraves</taxon>
        <taxon>Australaves</taxon>
        <taxon>Passeriformes</taxon>
        <taxon>Paridae</taxon>
        <taxon>Cyanistes</taxon>
    </lineage>
</organism>
<dbReference type="Proteomes" id="UP000694410">
    <property type="component" value="Unplaced"/>
</dbReference>
<evidence type="ECO:0000313" key="2">
    <source>
        <dbReference type="Proteomes" id="UP000694410"/>
    </source>
</evidence>
<sequence>VLGVNVCGSSLQFHFLQTLEHRTDVSVTSTSLWWEAPEEQGVPWVPHWTPTLLCPMCSQDLAVLGCAADVLPAGTAVPPRVSWHVMTELSAAGADFSGAYV</sequence>
<dbReference type="Ensembl" id="ENSCCET00000012175.1">
    <property type="protein sequence ID" value="ENSCCEP00000007596.1"/>
    <property type="gene ID" value="ENSCCEG00000007969.1"/>
</dbReference>
<keyword evidence="2" id="KW-1185">Reference proteome</keyword>
<reference evidence="1" key="2">
    <citation type="submission" date="2025-09" db="UniProtKB">
        <authorList>
            <consortium name="Ensembl"/>
        </authorList>
    </citation>
    <scope>IDENTIFICATION</scope>
</reference>
<accession>A0A8C0UI25</accession>
<dbReference type="AlphaFoldDB" id="A0A8C0UI25"/>
<name>A0A8C0UI25_CYACU</name>
<evidence type="ECO:0000313" key="1">
    <source>
        <dbReference type="Ensembl" id="ENSCCEP00000007596.1"/>
    </source>
</evidence>
<proteinExistence type="predicted"/>
<protein>
    <submittedName>
        <fullName evidence="1">Uncharacterized protein</fullName>
    </submittedName>
</protein>
<reference evidence="1" key="1">
    <citation type="submission" date="2025-08" db="UniProtKB">
        <authorList>
            <consortium name="Ensembl"/>
        </authorList>
    </citation>
    <scope>IDENTIFICATION</scope>
</reference>